<dbReference type="Gene3D" id="3.40.50.300">
    <property type="entry name" value="P-loop containing nucleotide triphosphate hydrolases"/>
    <property type="match status" value="1"/>
</dbReference>
<dbReference type="Pfam" id="PF07726">
    <property type="entry name" value="AAA_3"/>
    <property type="match status" value="1"/>
</dbReference>
<organism evidence="2 3">
    <name type="scientific">Lutispora saccharofermentans</name>
    <dbReference type="NCBI Taxonomy" id="3024236"/>
    <lineage>
        <taxon>Bacteria</taxon>
        <taxon>Bacillati</taxon>
        <taxon>Bacillota</taxon>
        <taxon>Clostridia</taxon>
        <taxon>Lutisporales</taxon>
        <taxon>Lutisporaceae</taxon>
        <taxon>Lutispora</taxon>
    </lineage>
</organism>
<dbReference type="InterPro" id="IPR027417">
    <property type="entry name" value="P-loop_NTPase"/>
</dbReference>
<dbReference type="EMBL" id="JAJEKE010000001">
    <property type="protein sequence ID" value="MCQ1528389.1"/>
    <property type="molecule type" value="Genomic_DNA"/>
</dbReference>
<keyword evidence="3" id="KW-1185">Reference proteome</keyword>
<feature type="domain" description="AAA+ ATPase" evidence="1">
    <location>
        <begin position="32"/>
        <end position="173"/>
    </location>
</feature>
<evidence type="ECO:0000313" key="3">
    <source>
        <dbReference type="Proteomes" id="UP001651880"/>
    </source>
</evidence>
<sequence length="311" mass="34283">MNSTALKIVDNVGMAFVGKRGTIEKIVVAILSSGHVLIEDVPGVGKTTLVQAIAKSLGCSFKRIQFTPDLLPSDITGISVYNSKTGNFEFKEGPIVANVILADEINRSSPKTQSSLLEAMQEGQITVDGMTYKLPQPFVVLATQNPIEYEGTFPLPEAQLDRFAMRIKIGYPDFEEEKSILKFQEKPSEKIDTVITAQEVIKLREAIKDIHVEDSLEDYIISVVQATRKHPDIYLGCSPRGSLALFNASRGLAFIRNRDYVLPDDVKELAQAVLNHRIILKPEARMKGKTVSDVVSSILDSIRVPVVRSNG</sequence>
<comment type="caution">
    <text evidence="2">The sequence shown here is derived from an EMBL/GenBank/DDBJ whole genome shotgun (WGS) entry which is preliminary data.</text>
</comment>
<dbReference type="PANTHER" id="PTHR42759">
    <property type="entry name" value="MOXR FAMILY PROTEIN"/>
    <property type="match status" value="1"/>
</dbReference>
<name>A0ABT1NAV3_9FIRM</name>
<dbReference type="Gene3D" id="1.10.8.80">
    <property type="entry name" value="Magnesium chelatase subunit I, C-Terminal domain"/>
    <property type="match status" value="1"/>
</dbReference>
<dbReference type="Pfam" id="PF17863">
    <property type="entry name" value="AAA_lid_2"/>
    <property type="match status" value="1"/>
</dbReference>
<dbReference type="InterPro" id="IPR041628">
    <property type="entry name" value="ChlI/MoxR_AAA_lid"/>
</dbReference>
<dbReference type="InterPro" id="IPR011703">
    <property type="entry name" value="ATPase_AAA-3"/>
</dbReference>
<dbReference type="RefSeq" id="WP_255226019.1">
    <property type="nucleotide sequence ID" value="NZ_JAJEKE010000001.1"/>
</dbReference>
<dbReference type="PANTHER" id="PTHR42759:SF5">
    <property type="entry name" value="METHANOL DEHYDROGENASE REGULATOR"/>
    <property type="match status" value="1"/>
</dbReference>
<accession>A0ABT1NAV3</accession>
<evidence type="ECO:0000259" key="1">
    <source>
        <dbReference type="SMART" id="SM00382"/>
    </source>
</evidence>
<reference evidence="2 3" key="1">
    <citation type="submission" date="2021-10" db="EMBL/GenBank/DDBJ databases">
        <title>Lutispora strain m25 sp. nov., a thermophilic, non-spore-forming bacterium isolated from a lab-scale methanogenic bioreactor digesting anaerobic sludge.</title>
        <authorList>
            <person name="El Houari A."/>
            <person name="Mcdonald J."/>
        </authorList>
    </citation>
    <scope>NUCLEOTIDE SEQUENCE [LARGE SCALE GENOMIC DNA]</scope>
    <source>
        <strain evidence="3">m25</strain>
    </source>
</reference>
<dbReference type="SMART" id="SM00382">
    <property type="entry name" value="AAA"/>
    <property type="match status" value="1"/>
</dbReference>
<dbReference type="InterPro" id="IPR050764">
    <property type="entry name" value="CbbQ/NirQ/NorQ/GpvN"/>
</dbReference>
<gene>
    <name evidence="2" type="ORF">LJD61_02345</name>
</gene>
<dbReference type="SUPFAM" id="SSF52540">
    <property type="entry name" value="P-loop containing nucleoside triphosphate hydrolases"/>
    <property type="match status" value="1"/>
</dbReference>
<dbReference type="InterPro" id="IPR003593">
    <property type="entry name" value="AAA+_ATPase"/>
</dbReference>
<protein>
    <submittedName>
        <fullName evidence="2">MoxR family ATPase</fullName>
    </submittedName>
</protein>
<evidence type="ECO:0000313" key="2">
    <source>
        <dbReference type="EMBL" id="MCQ1528389.1"/>
    </source>
</evidence>
<dbReference type="Proteomes" id="UP001651880">
    <property type="component" value="Unassembled WGS sequence"/>
</dbReference>
<dbReference type="PIRSF" id="PIRSF002849">
    <property type="entry name" value="AAA_ATPase_chaperone_MoxR_prd"/>
    <property type="match status" value="1"/>
</dbReference>
<proteinExistence type="predicted"/>
<dbReference type="CDD" id="cd00009">
    <property type="entry name" value="AAA"/>
    <property type="match status" value="1"/>
</dbReference>